<dbReference type="PANTHER" id="PTHR32120:SF10">
    <property type="entry name" value="SMALL RIBOSOMAL SUBUNIT BIOGENESIS GTPASE RSGA"/>
    <property type="match status" value="1"/>
</dbReference>
<keyword evidence="9 10" id="KW-0342">GTP-binding</keyword>
<feature type="domain" description="CP-type G" evidence="13">
    <location>
        <begin position="126"/>
        <end position="283"/>
    </location>
</feature>
<feature type="domain" description="EngC GTPase" evidence="12">
    <location>
        <begin position="134"/>
        <end position="281"/>
    </location>
</feature>
<comment type="subunit">
    <text evidence="10">Monomer. Associates with 30S ribosomal subunit, binds 16S rRNA.</text>
</comment>
<feature type="binding site" evidence="10">
    <location>
        <position position="313"/>
    </location>
    <ligand>
        <name>Zn(2+)</name>
        <dbReference type="ChEBI" id="CHEBI:29105"/>
    </ligand>
</feature>
<evidence type="ECO:0000256" key="3">
    <source>
        <dbReference type="ARBA" id="ARBA00022723"/>
    </source>
</evidence>
<keyword evidence="8 10" id="KW-0694">RNA-binding</keyword>
<dbReference type="GO" id="GO:0046872">
    <property type="term" value="F:metal ion binding"/>
    <property type="evidence" value="ECO:0007669"/>
    <property type="project" value="UniProtKB-KW"/>
</dbReference>
<keyword evidence="3 10" id="KW-0479">Metal-binding</keyword>
<dbReference type="InterPro" id="IPR004881">
    <property type="entry name" value="Ribosome_biogen_GTPase_RsgA"/>
</dbReference>
<keyword evidence="5 10" id="KW-0547">Nucleotide-binding</keyword>
<reference evidence="14 15" key="1">
    <citation type="submission" date="2020-02" db="EMBL/GenBank/DDBJ databases">
        <authorList>
            <person name="Li X.-J."/>
            <person name="Han X.-M."/>
        </authorList>
    </citation>
    <scope>NUCLEOTIDE SEQUENCE [LARGE SCALE GENOMIC DNA]</scope>
    <source>
        <strain evidence="14 15">CCTCC AB 2017055</strain>
    </source>
</reference>
<evidence type="ECO:0000256" key="9">
    <source>
        <dbReference type="ARBA" id="ARBA00023134"/>
    </source>
</evidence>
<feature type="binding site" evidence="10">
    <location>
        <begin position="173"/>
        <end position="176"/>
    </location>
    <ligand>
        <name>GTP</name>
        <dbReference type="ChEBI" id="CHEBI:37565"/>
    </ligand>
</feature>
<dbReference type="Gene3D" id="3.40.50.300">
    <property type="entry name" value="P-loop containing nucleotide triphosphate hydrolases"/>
    <property type="match status" value="1"/>
</dbReference>
<dbReference type="NCBIfam" id="TIGR00157">
    <property type="entry name" value="ribosome small subunit-dependent GTPase A"/>
    <property type="match status" value="1"/>
</dbReference>
<dbReference type="EC" id="3.6.1.-" evidence="10"/>
<feature type="binding site" evidence="10">
    <location>
        <position position="311"/>
    </location>
    <ligand>
        <name>Zn(2+)</name>
        <dbReference type="ChEBI" id="CHEBI:29105"/>
    </ligand>
</feature>
<evidence type="ECO:0000256" key="7">
    <source>
        <dbReference type="ARBA" id="ARBA00022833"/>
    </source>
</evidence>
<dbReference type="CDD" id="cd01854">
    <property type="entry name" value="YjeQ_EngC"/>
    <property type="match status" value="1"/>
</dbReference>
<keyword evidence="7 10" id="KW-0862">Zinc</keyword>
<dbReference type="InterPro" id="IPR027417">
    <property type="entry name" value="P-loop_NTPase"/>
</dbReference>
<name>A0A6L9SB53_9ACTN</name>
<comment type="subcellular location">
    <subcellularLocation>
        <location evidence="10">Cytoplasm</location>
    </subcellularLocation>
</comment>
<dbReference type="InterPro" id="IPR030378">
    <property type="entry name" value="G_CP_dom"/>
</dbReference>
<dbReference type="GO" id="GO:0005525">
    <property type="term" value="F:GTP binding"/>
    <property type="evidence" value="ECO:0007669"/>
    <property type="project" value="UniProtKB-UniRule"/>
</dbReference>
<dbReference type="GO" id="GO:0042274">
    <property type="term" value="P:ribosomal small subunit biogenesis"/>
    <property type="evidence" value="ECO:0007669"/>
    <property type="project" value="UniProtKB-UniRule"/>
</dbReference>
<dbReference type="GO" id="GO:0019843">
    <property type="term" value="F:rRNA binding"/>
    <property type="evidence" value="ECO:0007669"/>
    <property type="project" value="UniProtKB-KW"/>
</dbReference>
<evidence type="ECO:0000259" key="12">
    <source>
        <dbReference type="PROSITE" id="PS50936"/>
    </source>
</evidence>
<comment type="similarity">
    <text evidence="10">Belongs to the TRAFAC class YlqF/YawG GTPase family. RsgA subfamily.</text>
</comment>
<sequence length="382" mass="41428">MSHPRENNSHAQSHDGNPHNGAQIIPFPTGHVPATEAAEAFRPYAGSHALGRVSRVERGGAEVLTADGELLATYGGDVLAAAATDRSRFPAAGDWAAVRRWPDGRITLDAVLPRRTALVRDGVDRTSHGQVVAANIDLVVIVEHLDPEPDVGRIERLLVLAWGSGATPLVVLTKADLVPDAEGMRAEVARNVFGVDVLAVSVTEGDGMDELSRRLTPEMTMTLVGPSGAGKSTLVNTLAGAEVMPIGDVRERDGKGRHTTTHRELITLPGGGVVIDTPGVRAVGLVADDEAIAEVFQDIEELAAECRFRDCSHMSEPGCAVLEAIDDGELGEDRLLRWRKLGREAAYQARRADARLRQQERNLWKQREKALRQHYQHKGRRR</sequence>
<protein>
    <recommendedName>
        <fullName evidence="10">Small ribosomal subunit biogenesis GTPase RsgA</fullName>
        <ecNumber evidence="10">3.6.1.-</ecNumber>
    </recommendedName>
</protein>
<dbReference type="Gene3D" id="1.10.40.50">
    <property type="entry name" value="Probable gtpase engc, domain 3"/>
    <property type="match status" value="1"/>
</dbReference>
<dbReference type="PANTHER" id="PTHR32120">
    <property type="entry name" value="SMALL RIBOSOMAL SUBUNIT BIOGENESIS GTPASE RSGA"/>
    <property type="match status" value="1"/>
</dbReference>
<evidence type="ECO:0000256" key="2">
    <source>
        <dbReference type="ARBA" id="ARBA00022517"/>
    </source>
</evidence>
<comment type="caution">
    <text evidence="14">The sequence shown here is derived from an EMBL/GenBank/DDBJ whole genome shotgun (WGS) entry which is preliminary data.</text>
</comment>
<keyword evidence="6 10" id="KW-0378">Hydrolase</keyword>
<accession>A0A6L9SB53</accession>
<comment type="cofactor">
    <cofactor evidence="10">
        <name>Zn(2+)</name>
        <dbReference type="ChEBI" id="CHEBI:29105"/>
    </cofactor>
    <text evidence="10">Binds 1 zinc ion per subunit.</text>
</comment>
<gene>
    <name evidence="10 14" type="primary">rsgA</name>
    <name evidence="14" type="ORF">G1H10_19670</name>
</gene>
<dbReference type="InterPro" id="IPR010914">
    <property type="entry name" value="RsgA_GTPase_dom"/>
</dbReference>
<evidence type="ECO:0000256" key="8">
    <source>
        <dbReference type="ARBA" id="ARBA00022884"/>
    </source>
</evidence>
<dbReference type="HAMAP" id="MF_01820">
    <property type="entry name" value="GTPase_RsgA"/>
    <property type="match status" value="1"/>
</dbReference>
<feature type="binding site" evidence="10">
    <location>
        <position position="319"/>
    </location>
    <ligand>
        <name>Zn(2+)</name>
        <dbReference type="ChEBI" id="CHEBI:29105"/>
    </ligand>
</feature>
<dbReference type="Pfam" id="PF03193">
    <property type="entry name" value="RsgA_GTPase"/>
    <property type="match status" value="1"/>
</dbReference>
<dbReference type="AlphaFoldDB" id="A0A6L9SB53"/>
<evidence type="ECO:0000256" key="10">
    <source>
        <dbReference type="HAMAP-Rule" id="MF_01820"/>
    </source>
</evidence>
<feature type="compositionally biased region" description="Basic and acidic residues" evidence="11">
    <location>
        <begin position="1"/>
        <end position="17"/>
    </location>
</feature>
<dbReference type="PROSITE" id="PS51721">
    <property type="entry name" value="G_CP"/>
    <property type="match status" value="1"/>
</dbReference>
<dbReference type="GO" id="GO:0005737">
    <property type="term" value="C:cytoplasm"/>
    <property type="evidence" value="ECO:0007669"/>
    <property type="project" value="UniProtKB-SubCell"/>
</dbReference>
<evidence type="ECO:0000256" key="5">
    <source>
        <dbReference type="ARBA" id="ARBA00022741"/>
    </source>
</evidence>
<dbReference type="EMBL" id="JAAGOA010000014">
    <property type="protein sequence ID" value="NEE02397.1"/>
    <property type="molecule type" value="Genomic_DNA"/>
</dbReference>
<keyword evidence="1 10" id="KW-0963">Cytoplasm</keyword>
<dbReference type="Proteomes" id="UP000475214">
    <property type="component" value="Unassembled WGS sequence"/>
</dbReference>
<organism evidence="14 15">
    <name type="scientific">Phytoactinopolyspora halotolerans</name>
    <dbReference type="NCBI Taxonomy" id="1981512"/>
    <lineage>
        <taxon>Bacteria</taxon>
        <taxon>Bacillati</taxon>
        <taxon>Actinomycetota</taxon>
        <taxon>Actinomycetes</taxon>
        <taxon>Jiangellales</taxon>
        <taxon>Jiangellaceae</taxon>
        <taxon>Phytoactinopolyspora</taxon>
    </lineage>
</organism>
<evidence type="ECO:0000256" key="1">
    <source>
        <dbReference type="ARBA" id="ARBA00022490"/>
    </source>
</evidence>
<proteinExistence type="inferred from homology"/>
<keyword evidence="2 10" id="KW-0690">Ribosome biogenesis</keyword>
<evidence type="ECO:0000313" key="15">
    <source>
        <dbReference type="Proteomes" id="UP000475214"/>
    </source>
</evidence>
<keyword evidence="4 10" id="KW-0699">rRNA-binding</keyword>
<dbReference type="GO" id="GO:0003924">
    <property type="term" value="F:GTPase activity"/>
    <property type="evidence" value="ECO:0007669"/>
    <property type="project" value="UniProtKB-UniRule"/>
</dbReference>
<evidence type="ECO:0000259" key="13">
    <source>
        <dbReference type="PROSITE" id="PS51721"/>
    </source>
</evidence>
<evidence type="ECO:0000256" key="11">
    <source>
        <dbReference type="SAM" id="MobiDB-lite"/>
    </source>
</evidence>
<evidence type="ECO:0000313" key="14">
    <source>
        <dbReference type="EMBL" id="NEE02397.1"/>
    </source>
</evidence>
<keyword evidence="15" id="KW-1185">Reference proteome</keyword>
<feature type="binding site" evidence="10">
    <location>
        <position position="306"/>
    </location>
    <ligand>
        <name>Zn(2+)</name>
        <dbReference type="ChEBI" id="CHEBI:29105"/>
    </ligand>
</feature>
<feature type="binding site" evidence="10">
    <location>
        <begin position="225"/>
        <end position="233"/>
    </location>
    <ligand>
        <name>GTP</name>
        <dbReference type="ChEBI" id="CHEBI:37565"/>
    </ligand>
</feature>
<dbReference type="SUPFAM" id="SSF52540">
    <property type="entry name" value="P-loop containing nucleoside triphosphate hydrolases"/>
    <property type="match status" value="1"/>
</dbReference>
<comment type="function">
    <text evidence="10">One of several proteins that assist in the late maturation steps of the functional core of the 30S ribosomal subunit. Helps release RbfA from mature subunits. May play a role in the assembly of ribosomal proteins into the subunit. Circularly permuted GTPase that catalyzes slow GTP hydrolysis, GTPase activity is stimulated by the 30S ribosomal subunit.</text>
</comment>
<dbReference type="PROSITE" id="PS50936">
    <property type="entry name" value="ENGC_GTPASE"/>
    <property type="match status" value="1"/>
</dbReference>
<evidence type="ECO:0000256" key="6">
    <source>
        <dbReference type="ARBA" id="ARBA00022801"/>
    </source>
</evidence>
<feature type="region of interest" description="Disordered" evidence="11">
    <location>
        <begin position="1"/>
        <end position="29"/>
    </location>
</feature>
<evidence type="ECO:0000256" key="4">
    <source>
        <dbReference type="ARBA" id="ARBA00022730"/>
    </source>
</evidence>